<dbReference type="GeneID" id="65109298"/>
<feature type="domain" description="Nuclease associated modular" evidence="2">
    <location>
        <begin position="156"/>
        <end position="172"/>
    </location>
</feature>
<dbReference type="CDD" id="cd00085">
    <property type="entry name" value="HNHc"/>
    <property type="match status" value="1"/>
</dbReference>
<dbReference type="Proteomes" id="UP000279601">
    <property type="component" value="Segment"/>
</dbReference>
<dbReference type="SMART" id="SM00507">
    <property type="entry name" value="HNHc"/>
    <property type="match status" value="1"/>
</dbReference>
<dbReference type="KEGG" id="vg:65109298"/>
<reference evidence="5" key="1">
    <citation type="submission" date="2016-09" db="EMBL/GenBank/DDBJ databases">
        <authorList>
            <person name="Kajsik M."/>
        </authorList>
    </citation>
    <scope>NUCLEOTIDE SEQUENCE [LARGE SCALE GENOMIC DNA]</scope>
</reference>
<name>A0A1D3RKV0_9CAUD</name>
<evidence type="ECO:0008006" key="6">
    <source>
        <dbReference type="Google" id="ProtNLM"/>
    </source>
</evidence>
<sequence length="217" mass="24958">MDYQRHYNSLMDRAKDRNLNCYKELHHIIPRCMGGSDDKDNLVYLTAAEHFVAHQLLLKMNPSNHGLAKACRLMTASSNGQIRNNKEFEWIKRKNAELMSKCMLGRRHSEKTKLKMSKSAKGKPKSESHKSAISKTLKGKNYITDKGRQKISDTHSGRIDSEETRKKRSQSINKINIQVTCPWCGKSGKLTGMKSWHFDRCKENPNGLQRAFYAEKS</sequence>
<dbReference type="SMART" id="SM00496">
    <property type="entry name" value="IENR2"/>
    <property type="match status" value="3"/>
</dbReference>
<dbReference type="InterPro" id="IPR003611">
    <property type="entry name" value="NUMOD3"/>
</dbReference>
<evidence type="ECO:0000313" key="4">
    <source>
        <dbReference type="EMBL" id="SCN45843.1"/>
    </source>
</evidence>
<feature type="compositionally biased region" description="Basic residues" evidence="1">
    <location>
        <begin position="109"/>
        <end position="123"/>
    </location>
</feature>
<accession>A0A1D3RKV0</accession>
<proteinExistence type="predicted"/>
<evidence type="ECO:0000313" key="5">
    <source>
        <dbReference type="Proteomes" id="UP000279601"/>
    </source>
</evidence>
<organism evidence="4 5">
    <name type="scientific">Cronobacter phage Pet-CM3-4</name>
    <dbReference type="NCBI Taxonomy" id="1892569"/>
    <lineage>
        <taxon>Viruses</taxon>
        <taxon>Duplodnaviria</taxon>
        <taxon>Heunggongvirae</taxon>
        <taxon>Uroviricota</taxon>
        <taxon>Caudoviricetes</taxon>
        <taxon>Pantevenvirales</taxon>
        <taxon>Straboviridae</taxon>
        <taxon>Tevenvirinae</taxon>
        <taxon>Karamvirus</taxon>
        <taxon>Karamvirus petcm34</taxon>
    </lineage>
</organism>
<evidence type="ECO:0000259" key="3">
    <source>
        <dbReference type="SMART" id="SM00507"/>
    </source>
</evidence>
<feature type="domain" description="HNH nuclease" evidence="3">
    <location>
        <begin position="5"/>
        <end position="51"/>
    </location>
</feature>
<dbReference type="Pfam" id="PF07460">
    <property type="entry name" value="NUMOD3"/>
    <property type="match status" value="1"/>
</dbReference>
<feature type="domain" description="Nuclease associated modular" evidence="2">
    <location>
        <begin position="121"/>
        <end position="137"/>
    </location>
</feature>
<feature type="compositionally biased region" description="Basic and acidic residues" evidence="1">
    <location>
        <begin position="143"/>
        <end position="165"/>
    </location>
</feature>
<dbReference type="GO" id="GO:0003677">
    <property type="term" value="F:DNA binding"/>
    <property type="evidence" value="ECO:0007669"/>
    <property type="project" value="InterPro"/>
</dbReference>
<evidence type="ECO:0000259" key="2">
    <source>
        <dbReference type="SMART" id="SM00496"/>
    </source>
</evidence>
<feature type="region of interest" description="Disordered" evidence="1">
    <location>
        <begin position="109"/>
        <end position="171"/>
    </location>
</feature>
<evidence type="ECO:0000256" key="1">
    <source>
        <dbReference type="SAM" id="MobiDB-lite"/>
    </source>
</evidence>
<dbReference type="EMBL" id="LT614807">
    <property type="protein sequence ID" value="SCN45843.1"/>
    <property type="molecule type" value="Genomic_DNA"/>
</dbReference>
<protein>
    <recommendedName>
        <fullName evidence="6">Homing endonuclease</fullName>
    </recommendedName>
</protein>
<keyword evidence="5" id="KW-1185">Reference proteome</keyword>
<feature type="domain" description="Nuclease associated modular" evidence="2">
    <location>
        <begin position="104"/>
        <end position="120"/>
    </location>
</feature>
<dbReference type="InterPro" id="IPR003615">
    <property type="entry name" value="HNH_nuc"/>
</dbReference>
<dbReference type="RefSeq" id="YP_010091765.1">
    <property type="nucleotide sequence ID" value="NC_055726.1"/>
</dbReference>